<evidence type="ECO:0000313" key="1">
    <source>
        <dbReference type="EMBL" id="EMA69652.1"/>
    </source>
</evidence>
<gene>
    <name evidence="1" type="ORF">C462_12290</name>
</gene>
<evidence type="ECO:0008006" key="3">
    <source>
        <dbReference type="Google" id="ProtNLM"/>
    </source>
</evidence>
<dbReference type="PATRIC" id="fig|1230455.3.peg.2367"/>
<dbReference type="Proteomes" id="UP000011528">
    <property type="component" value="Unassembled WGS sequence"/>
</dbReference>
<protein>
    <recommendedName>
        <fullName evidence="3">DUF1102 domain-containing protein</fullName>
    </recommendedName>
</protein>
<sequence length="231" mass="23125">MNRRTLLAGLGSTAAASAAVGTGAFSAAQISGRETDISVVNDAQGLVGLVPNPEISGVELAGGELAIALDDHGVNVNSVYQFGHFSEEWTTNPPTQKPDESTFPITTADPTASQNGNFRSAFLVRNQTDNAKDVEMTFSVDEGASSPGGTLFLFEAHYDDGSTVQTDEIAYDNGSGSTVSMSIQGLGAGEDLGVSFLVDATDGAVGDGLAASLSVSAGAAATGGGGGTPGT</sequence>
<organism evidence="1 2">
    <name type="scientific">Halorubrum distributum JCM 13916</name>
    <dbReference type="NCBI Taxonomy" id="1230455"/>
    <lineage>
        <taxon>Archaea</taxon>
        <taxon>Methanobacteriati</taxon>
        <taxon>Methanobacteriota</taxon>
        <taxon>Stenosarchaea group</taxon>
        <taxon>Halobacteria</taxon>
        <taxon>Halobacteriales</taxon>
        <taxon>Haloferacaceae</taxon>
        <taxon>Halorubrum</taxon>
        <taxon>Halorubrum distributum group</taxon>
    </lineage>
</organism>
<dbReference type="AlphaFoldDB" id="M0PHX9"/>
<name>M0PHX9_9EURY</name>
<comment type="caution">
    <text evidence="1">The sequence shown here is derived from an EMBL/GenBank/DDBJ whole genome shotgun (WGS) entry which is preliminary data.</text>
</comment>
<reference evidence="1 2" key="1">
    <citation type="journal article" date="2014" name="PLoS Genet.">
        <title>Phylogenetically driven sequencing of extremely halophilic archaea reveals strategies for static and dynamic osmo-response.</title>
        <authorList>
            <person name="Becker E.A."/>
            <person name="Seitzer P.M."/>
            <person name="Tritt A."/>
            <person name="Larsen D."/>
            <person name="Krusor M."/>
            <person name="Yao A.I."/>
            <person name="Wu D."/>
            <person name="Madern D."/>
            <person name="Eisen J.A."/>
            <person name="Darling A.E."/>
            <person name="Facciotti M.T."/>
        </authorList>
    </citation>
    <scope>NUCLEOTIDE SEQUENCE [LARGE SCALE GENOMIC DNA]</scope>
    <source>
        <strain evidence="1 2">JCM 13916</strain>
    </source>
</reference>
<evidence type="ECO:0000313" key="2">
    <source>
        <dbReference type="Proteomes" id="UP000011528"/>
    </source>
</evidence>
<dbReference type="RefSeq" id="WP_007996289.1">
    <property type="nucleotide sequence ID" value="NZ_AOJJ01000077.1"/>
</dbReference>
<accession>M0PHX9</accession>
<dbReference type="EMBL" id="AOJJ01000077">
    <property type="protein sequence ID" value="EMA69652.1"/>
    <property type="molecule type" value="Genomic_DNA"/>
</dbReference>
<proteinExistence type="predicted"/>